<organism evidence="20">
    <name type="scientific">Terebratalia transversa</name>
    <name type="common">Transverse lampshell</name>
    <dbReference type="NCBI Taxonomy" id="34513"/>
    <lineage>
        <taxon>Eukaryota</taxon>
        <taxon>Metazoa</taxon>
        <taxon>Spiralia</taxon>
        <taxon>Lophotrochozoa</taxon>
        <taxon>Brachiopoda</taxon>
        <taxon>Rhynchonelliformea</taxon>
        <taxon>Rhynchonellata</taxon>
        <taxon>Terebratellidina</taxon>
        <taxon>Laqueoidea</taxon>
        <taxon>Laqueidae</taxon>
        <taxon>Terebratalia</taxon>
    </lineage>
</organism>
<evidence type="ECO:0000256" key="18">
    <source>
        <dbReference type="SAM" id="Phobius"/>
    </source>
</evidence>
<dbReference type="InterPro" id="IPR050175">
    <property type="entry name" value="Complex_I_Subunit_2"/>
</dbReference>
<feature type="transmembrane region" description="Helical" evidence="18">
    <location>
        <begin position="52"/>
        <end position="73"/>
    </location>
</feature>
<evidence type="ECO:0000256" key="16">
    <source>
        <dbReference type="ARBA" id="ARBA00031028"/>
    </source>
</evidence>
<dbReference type="RefSeq" id="NP_203518.1">
    <property type="nucleotide sequence ID" value="NC_003086.1"/>
</dbReference>
<keyword evidence="14 20" id="KW-0496">Mitochondrion</keyword>
<evidence type="ECO:0000256" key="15">
    <source>
        <dbReference type="ARBA" id="ARBA00023136"/>
    </source>
</evidence>
<evidence type="ECO:0000256" key="14">
    <source>
        <dbReference type="ARBA" id="ARBA00023128"/>
    </source>
</evidence>
<reference evidence="20" key="1">
    <citation type="journal article" date="2001" name="Mol. Biol. Evol.">
        <title>The complete mitochondrial genome of the articulate brachiopod Terebratalia transversa.</title>
        <authorList>
            <person name="Helfenbein K.G."/>
            <person name="Brown W.M."/>
            <person name="Boore J.L."/>
        </authorList>
    </citation>
    <scope>NUCLEOTIDE SEQUENCE</scope>
</reference>
<keyword evidence="7 18" id="KW-0812">Transmembrane</keyword>
<feature type="transmembrane region" description="Helical" evidence="18">
    <location>
        <begin position="248"/>
        <end position="266"/>
    </location>
</feature>
<geneLocation type="mitochondrion" evidence="20"/>
<evidence type="ECO:0000256" key="7">
    <source>
        <dbReference type="ARBA" id="ARBA00022692"/>
    </source>
</evidence>
<sequence length="307" mass="33224">MSQVFLFHIVLVGGILLSLSSDSLLLVWVGLELSSICFIALLSQNRSISEMVGCYSYFLFQEVGSYFFLVGGLGGWGAFSDLGLIVKLGGAPFHIWMLIAVQSVSWVNCFLLLVAQKLAPLFLLGHTGGVYWCGLASVVVGAIGMVGQSSVRQILAYSSVNQTGWMLIIAYLSINILKIYFMIYFIIMVLSLLFLHQSIVYEKSGEGSWGVGLVGVSLFLVSLSGFPPLVGFLFKWGGVTEFIGGGDFLISGCVMVASVFSTYVYFSLGYKILVFSKLFGFTSSGLVAGLFLVGVGFPPSYFLWGCL</sequence>
<evidence type="ECO:0000256" key="6">
    <source>
        <dbReference type="ARBA" id="ARBA00022660"/>
    </source>
</evidence>
<comment type="catalytic activity">
    <reaction evidence="17">
        <text>a ubiquinone + NADH + 5 H(+)(in) = a ubiquinol + NAD(+) + 4 H(+)(out)</text>
        <dbReference type="Rhea" id="RHEA:29091"/>
        <dbReference type="Rhea" id="RHEA-COMP:9565"/>
        <dbReference type="Rhea" id="RHEA-COMP:9566"/>
        <dbReference type="ChEBI" id="CHEBI:15378"/>
        <dbReference type="ChEBI" id="CHEBI:16389"/>
        <dbReference type="ChEBI" id="CHEBI:17976"/>
        <dbReference type="ChEBI" id="CHEBI:57540"/>
        <dbReference type="ChEBI" id="CHEBI:57945"/>
        <dbReference type="EC" id="7.1.1.2"/>
    </reaction>
</comment>
<dbReference type="AlphaFoldDB" id="Q953W7"/>
<evidence type="ECO:0000256" key="9">
    <source>
        <dbReference type="ARBA" id="ARBA00022967"/>
    </source>
</evidence>
<feature type="transmembrane region" description="Helical" evidence="18">
    <location>
        <begin position="278"/>
        <end position="297"/>
    </location>
</feature>
<evidence type="ECO:0000256" key="10">
    <source>
        <dbReference type="ARBA" id="ARBA00022982"/>
    </source>
</evidence>
<name>Q953W7_TERTR</name>
<evidence type="ECO:0000256" key="8">
    <source>
        <dbReference type="ARBA" id="ARBA00022792"/>
    </source>
</evidence>
<dbReference type="CTD" id="4536"/>
<protein>
    <recommendedName>
        <fullName evidence="4">NADH-ubiquinone oxidoreductase chain 2</fullName>
        <ecNumber evidence="3">7.1.1.2</ecNumber>
    </recommendedName>
    <alternativeName>
        <fullName evidence="16">NADH dehydrogenase subunit 2</fullName>
    </alternativeName>
</protein>
<dbReference type="GO" id="GO:0008137">
    <property type="term" value="F:NADH dehydrogenase (ubiquinone) activity"/>
    <property type="evidence" value="ECO:0007669"/>
    <property type="project" value="UniProtKB-EC"/>
</dbReference>
<dbReference type="PANTHER" id="PTHR46552">
    <property type="entry name" value="NADH-UBIQUINONE OXIDOREDUCTASE CHAIN 2"/>
    <property type="match status" value="1"/>
</dbReference>
<evidence type="ECO:0000256" key="13">
    <source>
        <dbReference type="ARBA" id="ARBA00023075"/>
    </source>
</evidence>
<keyword evidence="12" id="KW-0520">NAD</keyword>
<proteinExistence type="inferred from homology"/>
<evidence type="ECO:0000256" key="4">
    <source>
        <dbReference type="ARBA" id="ARBA00021008"/>
    </source>
</evidence>
<dbReference type="GeneID" id="803804"/>
<comment type="similarity">
    <text evidence="2">Belongs to the complex I subunit 2 family.</text>
</comment>
<feature type="transmembrane region" description="Helical" evidence="18">
    <location>
        <begin position="165"/>
        <end position="195"/>
    </location>
</feature>
<evidence type="ECO:0000256" key="3">
    <source>
        <dbReference type="ARBA" id="ARBA00012944"/>
    </source>
</evidence>
<keyword evidence="10" id="KW-0249">Electron transport</keyword>
<keyword evidence="5" id="KW-0813">Transport</keyword>
<evidence type="ECO:0000256" key="12">
    <source>
        <dbReference type="ARBA" id="ARBA00023027"/>
    </source>
</evidence>
<dbReference type="InterPro" id="IPR001750">
    <property type="entry name" value="ND/Mrp_TM"/>
</dbReference>
<dbReference type="EC" id="7.1.1.2" evidence="3"/>
<dbReference type="GO" id="GO:0005743">
    <property type="term" value="C:mitochondrial inner membrane"/>
    <property type="evidence" value="ECO:0007669"/>
    <property type="project" value="UniProtKB-SubCell"/>
</dbReference>
<keyword evidence="13" id="KW-0830">Ubiquinone</keyword>
<dbReference type="EMBL" id="AF331161">
    <property type="protein sequence ID" value="AAK95509.1"/>
    <property type="molecule type" value="Genomic_DNA"/>
</dbReference>
<keyword evidence="6" id="KW-0679">Respiratory chain</keyword>
<evidence type="ECO:0000256" key="1">
    <source>
        <dbReference type="ARBA" id="ARBA00004448"/>
    </source>
</evidence>
<dbReference type="Pfam" id="PF00361">
    <property type="entry name" value="Proton_antipo_M"/>
    <property type="match status" value="1"/>
</dbReference>
<evidence type="ECO:0000259" key="19">
    <source>
        <dbReference type="Pfam" id="PF00361"/>
    </source>
</evidence>
<evidence type="ECO:0000256" key="5">
    <source>
        <dbReference type="ARBA" id="ARBA00022448"/>
    </source>
</evidence>
<keyword evidence="15 18" id="KW-0472">Membrane</keyword>
<dbReference type="GO" id="GO:0006120">
    <property type="term" value="P:mitochondrial electron transport, NADH to ubiquinone"/>
    <property type="evidence" value="ECO:0007669"/>
    <property type="project" value="TreeGrafter"/>
</dbReference>
<comment type="subcellular location">
    <subcellularLocation>
        <location evidence="1">Mitochondrion inner membrane</location>
        <topology evidence="1">Multi-pass membrane protein</topology>
    </subcellularLocation>
</comment>
<feature type="domain" description="NADH:quinone oxidoreductase/Mrp antiporter transmembrane" evidence="19">
    <location>
        <begin position="82"/>
        <end position="260"/>
    </location>
</feature>
<evidence type="ECO:0000256" key="11">
    <source>
        <dbReference type="ARBA" id="ARBA00022989"/>
    </source>
</evidence>
<evidence type="ECO:0000313" key="20">
    <source>
        <dbReference type="EMBL" id="AAK95509.1"/>
    </source>
</evidence>
<dbReference type="PANTHER" id="PTHR46552:SF1">
    <property type="entry name" value="NADH-UBIQUINONE OXIDOREDUCTASE CHAIN 2"/>
    <property type="match status" value="1"/>
</dbReference>
<keyword evidence="11 18" id="KW-1133">Transmembrane helix</keyword>
<keyword evidence="8" id="KW-0999">Mitochondrion inner membrane</keyword>
<evidence type="ECO:0000256" key="17">
    <source>
        <dbReference type="ARBA" id="ARBA00049551"/>
    </source>
</evidence>
<evidence type="ECO:0000256" key="2">
    <source>
        <dbReference type="ARBA" id="ARBA00007012"/>
    </source>
</evidence>
<feature type="transmembrane region" description="Helical" evidence="18">
    <location>
        <begin position="93"/>
        <end position="114"/>
    </location>
</feature>
<feature type="transmembrane region" description="Helical" evidence="18">
    <location>
        <begin position="121"/>
        <end position="145"/>
    </location>
</feature>
<keyword evidence="9" id="KW-1278">Translocase</keyword>
<accession>Q953W7</accession>
<feature type="transmembrane region" description="Helical" evidence="18">
    <location>
        <begin position="207"/>
        <end position="228"/>
    </location>
</feature>